<evidence type="ECO:0000256" key="6">
    <source>
        <dbReference type="ARBA" id="ARBA00022801"/>
    </source>
</evidence>
<reference evidence="11 12" key="1">
    <citation type="submission" date="2023-07" db="EMBL/GenBank/DDBJ databases">
        <title>Genomic Encyclopedia of Type Strains, Phase IV (KMG-IV): sequencing the most valuable type-strain genomes for metagenomic binning, comparative biology and taxonomic classification.</title>
        <authorList>
            <person name="Goeker M."/>
        </authorList>
    </citation>
    <scope>NUCLEOTIDE SEQUENCE [LARGE SCALE GENOMIC DNA]</scope>
    <source>
        <strain evidence="11 12">DSM 16784</strain>
    </source>
</reference>
<dbReference type="InterPro" id="IPR001872">
    <property type="entry name" value="Peptidase_A8"/>
</dbReference>
<keyword evidence="12" id="KW-1185">Reference proteome</keyword>
<evidence type="ECO:0000313" key="11">
    <source>
        <dbReference type="EMBL" id="MDQ0361661.1"/>
    </source>
</evidence>
<evidence type="ECO:0000256" key="2">
    <source>
        <dbReference type="ARBA" id="ARBA00022475"/>
    </source>
</evidence>
<feature type="transmembrane region" description="Helical" evidence="9">
    <location>
        <begin position="89"/>
        <end position="108"/>
    </location>
</feature>
<keyword evidence="5 9" id="KW-0064">Aspartyl protease</keyword>
<dbReference type="EC" id="3.4.23.36" evidence="9"/>
<evidence type="ECO:0000256" key="4">
    <source>
        <dbReference type="ARBA" id="ARBA00022692"/>
    </source>
</evidence>
<comment type="caution">
    <text evidence="11">The sequence shown here is derived from an EMBL/GenBank/DDBJ whole genome shotgun (WGS) entry which is preliminary data.</text>
</comment>
<keyword evidence="4 9" id="KW-0812">Transmembrane</keyword>
<evidence type="ECO:0000256" key="1">
    <source>
        <dbReference type="ARBA" id="ARBA00006139"/>
    </source>
</evidence>
<evidence type="ECO:0000256" key="9">
    <source>
        <dbReference type="HAMAP-Rule" id="MF_00161"/>
    </source>
</evidence>
<comment type="catalytic activity">
    <reaction evidence="9">
        <text>Release of signal peptides from bacterial membrane prolipoproteins. Hydrolyzes -Xaa-Yaa-Zaa-|-(S,diacylglyceryl)Cys-, in which Xaa is hydrophobic (preferably Leu), and Yaa (Ala or Ser) and Zaa (Gly or Ala) have small, neutral side chains.</text>
        <dbReference type="EC" id="3.4.23.36"/>
    </reaction>
</comment>
<dbReference type="PANTHER" id="PTHR33695">
    <property type="entry name" value="LIPOPROTEIN SIGNAL PEPTIDASE"/>
    <property type="match status" value="1"/>
</dbReference>
<feature type="transmembrane region" description="Helical" evidence="9">
    <location>
        <begin position="64"/>
        <end position="82"/>
    </location>
</feature>
<protein>
    <recommendedName>
        <fullName evidence="9">Lipoprotein signal peptidase</fullName>
        <ecNumber evidence="9">3.4.23.36</ecNumber>
    </recommendedName>
    <alternativeName>
        <fullName evidence="9">Prolipoprotein signal peptidase</fullName>
    </alternativeName>
    <alternativeName>
        <fullName evidence="9">Signal peptidase II</fullName>
        <shortName evidence="9">SPase II</shortName>
    </alternativeName>
</protein>
<dbReference type="EMBL" id="JAUSUR010000004">
    <property type="protein sequence ID" value="MDQ0361661.1"/>
    <property type="molecule type" value="Genomic_DNA"/>
</dbReference>
<comment type="function">
    <text evidence="9">This protein specifically catalyzes the removal of signal peptides from prolipoproteins.</text>
</comment>
<comment type="caution">
    <text evidence="9">Lacks conserved residue(s) required for the propagation of feature annotation.</text>
</comment>
<organism evidence="11 12">
    <name type="scientific">Breznakia pachnodae</name>
    <dbReference type="NCBI Taxonomy" id="265178"/>
    <lineage>
        <taxon>Bacteria</taxon>
        <taxon>Bacillati</taxon>
        <taxon>Bacillota</taxon>
        <taxon>Erysipelotrichia</taxon>
        <taxon>Erysipelotrichales</taxon>
        <taxon>Erysipelotrichaceae</taxon>
        <taxon>Breznakia</taxon>
    </lineage>
</organism>
<comment type="similarity">
    <text evidence="1 9 10">Belongs to the peptidase A8 family.</text>
</comment>
<evidence type="ECO:0000256" key="5">
    <source>
        <dbReference type="ARBA" id="ARBA00022750"/>
    </source>
</evidence>
<feature type="transmembrane region" description="Helical" evidence="9">
    <location>
        <begin position="128"/>
        <end position="147"/>
    </location>
</feature>
<feature type="active site" evidence="9">
    <location>
        <position position="135"/>
    </location>
</feature>
<feature type="active site" evidence="9">
    <location>
        <position position="117"/>
    </location>
</feature>
<proteinExistence type="inferred from homology"/>
<gene>
    <name evidence="9" type="primary">lspA</name>
    <name evidence="11" type="ORF">J2S15_002411</name>
</gene>
<evidence type="ECO:0000256" key="8">
    <source>
        <dbReference type="ARBA" id="ARBA00023136"/>
    </source>
</evidence>
<keyword evidence="3 9" id="KW-0645">Protease</keyword>
<evidence type="ECO:0000256" key="10">
    <source>
        <dbReference type="RuleBase" id="RU004181"/>
    </source>
</evidence>
<dbReference type="RefSeq" id="WP_307408573.1">
    <property type="nucleotide sequence ID" value="NZ_JAUSUR010000004.1"/>
</dbReference>
<dbReference type="PANTHER" id="PTHR33695:SF1">
    <property type="entry name" value="LIPOPROTEIN SIGNAL PEPTIDASE"/>
    <property type="match status" value="1"/>
</dbReference>
<dbReference type="NCBIfam" id="TIGR00077">
    <property type="entry name" value="lspA"/>
    <property type="match status" value="1"/>
</dbReference>
<name>A0ABU0E4B4_9FIRM</name>
<accession>A0ABU0E4B4</accession>
<comment type="pathway">
    <text evidence="9">Protein modification; lipoprotein biosynthesis (signal peptide cleavage).</text>
</comment>
<dbReference type="GO" id="GO:0004190">
    <property type="term" value="F:aspartic-type endopeptidase activity"/>
    <property type="evidence" value="ECO:0007669"/>
    <property type="project" value="UniProtKB-EC"/>
</dbReference>
<keyword evidence="2 9" id="KW-1003">Cell membrane</keyword>
<comment type="subcellular location">
    <subcellularLocation>
        <location evidence="9">Cell membrane</location>
        <topology evidence="9">Multi-pass membrane protein</topology>
    </subcellularLocation>
</comment>
<dbReference type="HAMAP" id="MF_00161">
    <property type="entry name" value="LspA"/>
    <property type="match status" value="1"/>
</dbReference>
<evidence type="ECO:0000256" key="3">
    <source>
        <dbReference type="ARBA" id="ARBA00022670"/>
    </source>
</evidence>
<dbReference type="Pfam" id="PF01252">
    <property type="entry name" value="Peptidase_A8"/>
    <property type="match status" value="1"/>
</dbReference>
<keyword evidence="6 9" id="KW-0378">Hydrolase</keyword>
<evidence type="ECO:0000313" key="12">
    <source>
        <dbReference type="Proteomes" id="UP001230220"/>
    </source>
</evidence>
<dbReference type="Proteomes" id="UP001230220">
    <property type="component" value="Unassembled WGS sequence"/>
</dbReference>
<dbReference type="PRINTS" id="PR00781">
    <property type="entry name" value="LIPOSIGPTASE"/>
</dbReference>
<evidence type="ECO:0000256" key="7">
    <source>
        <dbReference type="ARBA" id="ARBA00022989"/>
    </source>
</evidence>
<sequence length="161" mass="18057">MKKQTKILLASILAITLIIDQVTKYIVTASLRLGEAIEIIPSFFQIRYVQNTGAAWSIFEGKMTFFYIVTVVALVLLILFLRNMKNASLIAYTGIILAISGTIGNFIDRLTLQYVRDFLDFTIFGYDFPVFNVADMCLVIGIGLIVLDELRTSFGGKLNVR</sequence>
<keyword evidence="8 9" id="KW-0472">Membrane</keyword>
<keyword evidence="7 9" id="KW-1133">Transmembrane helix</keyword>